<dbReference type="Proteomes" id="UP000799766">
    <property type="component" value="Unassembled WGS sequence"/>
</dbReference>
<reference evidence="2" key="1">
    <citation type="journal article" date="2020" name="Stud. Mycol.">
        <title>101 Dothideomycetes genomes: a test case for predicting lifestyles and emergence of pathogens.</title>
        <authorList>
            <person name="Haridas S."/>
            <person name="Albert R."/>
            <person name="Binder M."/>
            <person name="Bloem J."/>
            <person name="Labutti K."/>
            <person name="Salamov A."/>
            <person name="Andreopoulos B."/>
            <person name="Baker S."/>
            <person name="Barry K."/>
            <person name="Bills G."/>
            <person name="Bluhm B."/>
            <person name="Cannon C."/>
            <person name="Castanera R."/>
            <person name="Culley D."/>
            <person name="Daum C."/>
            <person name="Ezra D."/>
            <person name="Gonzalez J."/>
            <person name="Henrissat B."/>
            <person name="Kuo A."/>
            <person name="Liang C."/>
            <person name="Lipzen A."/>
            <person name="Lutzoni F."/>
            <person name="Magnuson J."/>
            <person name="Mondo S."/>
            <person name="Nolan M."/>
            <person name="Ohm R."/>
            <person name="Pangilinan J."/>
            <person name="Park H.-J."/>
            <person name="Ramirez L."/>
            <person name="Alfaro M."/>
            <person name="Sun H."/>
            <person name="Tritt A."/>
            <person name="Yoshinaga Y."/>
            <person name="Zwiers L.-H."/>
            <person name="Turgeon B."/>
            <person name="Goodwin S."/>
            <person name="Spatafora J."/>
            <person name="Crous P."/>
            <person name="Grigoriev I."/>
        </authorList>
    </citation>
    <scope>NUCLEOTIDE SEQUENCE</scope>
    <source>
        <strain evidence="2">ATCC 16933</strain>
    </source>
</reference>
<protein>
    <submittedName>
        <fullName evidence="2">Uncharacterized protein</fullName>
    </submittedName>
</protein>
<dbReference type="AlphaFoldDB" id="A0A6A6NXE5"/>
<organism evidence="2 3">
    <name type="scientific">Lineolata rhizophorae</name>
    <dbReference type="NCBI Taxonomy" id="578093"/>
    <lineage>
        <taxon>Eukaryota</taxon>
        <taxon>Fungi</taxon>
        <taxon>Dikarya</taxon>
        <taxon>Ascomycota</taxon>
        <taxon>Pezizomycotina</taxon>
        <taxon>Dothideomycetes</taxon>
        <taxon>Dothideomycetes incertae sedis</taxon>
        <taxon>Lineolatales</taxon>
        <taxon>Lineolataceae</taxon>
        <taxon>Lineolata</taxon>
    </lineage>
</organism>
<accession>A0A6A6NXE5</accession>
<evidence type="ECO:0000313" key="3">
    <source>
        <dbReference type="Proteomes" id="UP000799766"/>
    </source>
</evidence>
<keyword evidence="1" id="KW-0812">Transmembrane</keyword>
<gene>
    <name evidence="2" type="ORF">BDY21DRAFT_348198</name>
</gene>
<name>A0A6A6NXE5_9PEZI</name>
<keyword evidence="1" id="KW-1133">Transmembrane helix</keyword>
<evidence type="ECO:0000313" key="2">
    <source>
        <dbReference type="EMBL" id="KAF2456194.1"/>
    </source>
</evidence>
<sequence>MWWERGYGHARSLWLLGLALLCPAPVLFARRKRKNELERDDRQRKRGCVLSLLRGRAGGRCVTWLAVFGPVGWAGLGMFGQAGRR</sequence>
<dbReference type="EMBL" id="MU001684">
    <property type="protein sequence ID" value="KAF2456194.1"/>
    <property type="molecule type" value="Genomic_DNA"/>
</dbReference>
<feature type="transmembrane region" description="Helical" evidence="1">
    <location>
        <begin position="61"/>
        <end position="80"/>
    </location>
</feature>
<proteinExistence type="predicted"/>
<keyword evidence="1" id="KW-0472">Membrane</keyword>
<feature type="transmembrane region" description="Helical" evidence="1">
    <location>
        <begin position="12"/>
        <end position="29"/>
    </location>
</feature>
<keyword evidence="3" id="KW-1185">Reference proteome</keyword>
<evidence type="ECO:0000256" key="1">
    <source>
        <dbReference type="SAM" id="Phobius"/>
    </source>
</evidence>